<sequence>MRTAQDHDHLSYSQINCFLTCSLRYKFQYVDTIPPAFTPVSLAFGVAIHEAAAAYYQTRLEGDELNPDQLWDVYRDCWQRAEKIKYFNGDNEKSLTEKAKNMLTVFHESRDPSITVLGVEEFFQLPLGGVPPLEGYIDLIEQTPDGTITLVDLKTAAKKLSDSNAHSSIQLTAYALGAETLGFDPDALNMRLDVVTKTKSPEMLTYETTRTDDERHRFVRLVYGIWNAIEREAFFPREDWHCAQCAWAQNCREW</sequence>
<dbReference type="EMBL" id="JACRDE010000180">
    <property type="protein sequence ID" value="MBI5249097.1"/>
    <property type="molecule type" value="Genomic_DNA"/>
</dbReference>
<dbReference type="InterPro" id="IPR038726">
    <property type="entry name" value="PDDEXK_AddAB-type"/>
</dbReference>
<dbReference type="AlphaFoldDB" id="A0A9D6V4N8"/>
<dbReference type="Gene3D" id="3.90.320.10">
    <property type="match status" value="1"/>
</dbReference>
<gene>
    <name evidence="2" type="ORF">HY912_06350</name>
</gene>
<reference evidence="2" key="1">
    <citation type="submission" date="2020-07" db="EMBL/GenBank/DDBJ databases">
        <title>Huge and variable diversity of episymbiotic CPR bacteria and DPANN archaea in groundwater ecosystems.</title>
        <authorList>
            <person name="He C.Y."/>
            <person name="Keren R."/>
            <person name="Whittaker M."/>
            <person name="Farag I.F."/>
            <person name="Doudna J."/>
            <person name="Cate J.H.D."/>
            <person name="Banfield J.F."/>
        </authorList>
    </citation>
    <scope>NUCLEOTIDE SEQUENCE</scope>
    <source>
        <strain evidence="2">NC_groundwater_1664_Pr3_B-0.1um_52_9</strain>
    </source>
</reference>
<name>A0A9D6V4N8_9BACT</name>
<dbReference type="InterPro" id="IPR011604">
    <property type="entry name" value="PDDEXK-like_dom_sf"/>
</dbReference>
<organism evidence="2 3">
    <name type="scientific">Desulfomonile tiedjei</name>
    <dbReference type="NCBI Taxonomy" id="2358"/>
    <lineage>
        <taxon>Bacteria</taxon>
        <taxon>Pseudomonadati</taxon>
        <taxon>Thermodesulfobacteriota</taxon>
        <taxon>Desulfomonilia</taxon>
        <taxon>Desulfomonilales</taxon>
        <taxon>Desulfomonilaceae</taxon>
        <taxon>Desulfomonile</taxon>
    </lineage>
</organism>
<accession>A0A9D6V4N8</accession>
<proteinExistence type="predicted"/>
<feature type="domain" description="PD-(D/E)XK endonuclease-like" evidence="1">
    <location>
        <begin position="9"/>
        <end position="252"/>
    </location>
</feature>
<protein>
    <submittedName>
        <fullName evidence="2">PD-(D/E)XK nuclease family protein</fullName>
    </submittedName>
</protein>
<evidence type="ECO:0000313" key="2">
    <source>
        <dbReference type="EMBL" id="MBI5249097.1"/>
    </source>
</evidence>
<dbReference type="Proteomes" id="UP000807825">
    <property type="component" value="Unassembled WGS sequence"/>
</dbReference>
<dbReference type="Pfam" id="PF12705">
    <property type="entry name" value="PDDEXK_1"/>
    <property type="match status" value="1"/>
</dbReference>
<comment type="caution">
    <text evidence="2">The sequence shown here is derived from an EMBL/GenBank/DDBJ whole genome shotgun (WGS) entry which is preliminary data.</text>
</comment>
<evidence type="ECO:0000259" key="1">
    <source>
        <dbReference type="Pfam" id="PF12705"/>
    </source>
</evidence>
<evidence type="ECO:0000313" key="3">
    <source>
        <dbReference type="Proteomes" id="UP000807825"/>
    </source>
</evidence>